<feature type="repeat" description="PPR" evidence="3">
    <location>
        <begin position="373"/>
        <end position="407"/>
    </location>
</feature>
<evidence type="ECO:0000313" key="5">
    <source>
        <dbReference type="Proteomes" id="UP000288805"/>
    </source>
</evidence>
<evidence type="ECO:0000256" key="3">
    <source>
        <dbReference type="PROSITE-ProRule" id="PRU00708"/>
    </source>
</evidence>
<dbReference type="Proteomes" id="UP000288805">
    <property type="component" value="Unassembled WGS sequence"/>
</dbReference>
<dbReference type="NCBIfam" id="TIGR00756">
    <property type="entry name" value="PPR"/>
    <property type="match status" value="4"/>
</dbReference>
<feature type="repeat" description="PPR" evidence="3">
    <location>
        <begin position="408"/>
        <end position="442"/>
    </location>
</feature>
<evidence type="ECO:0000256" key="1">
    <source>
        <dbReference type="ARBA" id="ARBA00007626"/>
    </source>
</evidence>
<dbReference type="InterPro" id="IPR011990">
    <property type="entry name" value="TPR-like_helical_dom_sf"/>
</dbReference>
<dbReference type="EMBL" id="QGNW01000001">
    <property type="protein sequence ID" value="RVX23450.1"/>
    <property type="molecule type" value="Genomic_DNA"/>
</dbReference>
<comment type="caution">
    <text evidence="4">The sequence shown here is derived from an EMBL/GenBank/DDBJ whole genome shotgun (WGS) entry which is preliminary data.</text>
</comment>
<protein>
    <submittedName>
        <fullName evidence="4">Pentatricopeptide repeat-containing protein, mitochondrial</fullName>
    </submittedName>
</protein>
<dbReference type="PROSITE" id="PS51375">
    <property type="entry name" value="PPR"/>
    <property type="match status" value="5"/>
</dbReference>
<proteinExistence type="inferred from homology"/>
<feature type="repeat" description="PPR" evidence="3">
    <location>
        <begin position="513"/>
        <end position="548"/>
    </location>
</feature>
<dbReference type="Pfam" id="PF01535">
    <property type="entry name" value="PPR"/>
    <property type="match status" value="1"/>
</dbReference>
<dbReference type="InterPro" id="IPR002885">
    <property type="entry name" value="PPR_rpt"/>
</dbReference>
<organism evidence="4 5">
    <name type="scientific">Vitis vinifera</name>
    <name type="common">Grape</name>
    <dbReference type="NCBI Taxonomy" id="29760"/>
    <lineage>
        <taxon>Eukaryota</taxon>
        <taxon>Viridiplantae</taxon>
        <taxon>Streptophyta</taxon>
        <taxon>Embryophyta</taxon>
        <taxon>Tracheophyta</taxon>
        <taxon>Spermatophyta</taxon>
        <taxon>Magnoliopsida</taxon>
        <taxon>eudicotyledons</taxon>
        <taxon>Gunneridae</taxon>
        <taxon>Pentapetalae</taxon>
        <taxon>rosids</taxon>
        <taxon>Vitales</taxon>
        <taxon>Vitaceae</taxon>
        <taxon>Viteae</taxon>
        <taxon>Vitis</taxon>
    </lineage>
</organism>
<feature type="repeat" description="PPR" evidence="3">
    <location>
        <begin position="443"/>
        <end position="477"/>
    </location>
</feature>
<dbReference type="SUPFAM" id="SSF81901">
    <property type="entry name" value="HCP-like"/>
    <property type="match status" value="1"/>
</dbReference>
<reference evidence="4 5" key="1">
    <citation type="journal article" date="2018" name="PLoS Genet.">
        <title>Population sequencing reveals clonal diversity and ancestral inbreeding in the grapevine cultivar Chardonnay.</title>
        <authorList>
            <person name="Roach M.J."/>
            <person name="Johnson D.L."/>
            <person name="Bohlmann J."/>
            <person name="van Vuuren H.J."/>
            <person name="Jones S.J."/>
            <person name="Pretorius I.S."/>
            <person name="Schmidt S.A."/>
            <person name="Borneman A.R."/>
        </authorList>
    </citation>
    <scope>NUCLEOTIDE SEQUENCE [LARGE SCALE GENOMIC DNA]</scope>
    <source>
        <strain evidence="5">cv. Chardonnay</strain>
        <tissue evidence="4">Leaf</tissue>
    </source>
</reference>
<dbReference type="Pfam" id="PF13041">
    <property type="entry name" value="PPR_2"/>
    <property type="match status" value="2"/>
</dbReference>
<evidence type="ECO:0000313" key="4">
    <source>
        <dbReference type="EMBL" id="RVX23450.1"/>
    </source>
</evidence>
<feature type="repeat" description="PPR" evidence="3">
    <location>
        <begin position="478"/>
        <end position="512"/>
    </location>
</feature>
<name>A0A438KQG6_VITVI</name>
<dbReference type="PANTHER" id="PTHR47939:SF10">
    <property type="entry name" value="PENTACOTRIPEPTIDE-REPEAT REGION OF PRORP DOMAIN-CONTAINING PROTEIN"/>
    <property type="match status" value="1"/>
</dbReference>
<gene>
    <name evidence="4" type="primary">VvCHDp000028_1</name>
    <name evidence="4" type="ORF">CK203_000187</name>
</gene>
<sequence>MWRSATVSLFKNAAKKFRTIPNPSVVCSSSSQLALISRFQHFSTPKPSFLVSQNPRFFSNLSPDIDGDDDSTIESAICSPSESEDQHFSPISDENDGTQIEGFEVDLDKSEGFEVDLDKSEGFEVDLDKLESVLSLLQSSGDAVGSLESSFNAMGLSLNEEFVVRVLETPFVPANNLIGFFKWSWKNPGFSVTTRAVDALVRAVCQSVRRKDTYSLWDLVKEIGEKENGVLNVGILNELIAQFAKLGKGKAGLEVFNAFGEYGCEPNADSYYFTIEALCRRSIFDWALSVCEKMLNASSLPDSEKVWNIISWFCKGRKVKDAYLVYLLAKEKNKYPPKTTVNFLIASLCREDGTISMAVEMLDDFSGEECKYAIKPYTAVIRGLCRSKDVDGAKRLLLKMIEAGPPPGNAVFNFVINGLSKAGEMEEAMKMMKLMETRGLKPDVYTYSVIMSGYAHGGMMEEACRVLSEAKRNHSKLSPVTYHTLIRGYCKLEQFDKAVELLGEMKEHGVQPNTDEYNKLIQSLCLKALDWQTAEKLLEEMKQNGLHLNGITRGLIRAVKELEEEGRATEELRVEA</sequence>
<comment type="similarity">
    <text evidence="1">Belongs to the PPR family. P subfamily.</text>
</comment>
<dbReference type="Gene3D" id="1.25.40.10">
    <property type="entry name" value="Tetratricopeptide repeat domain"/>
    <property type="match status" value="3"/>
</dbReference>
<evidence type="ECO:0000256" key="2">
    <source>
        <dbReference type="ARBA" id="ARBA00022737"/>
    </source>
</evidence>
<dbReference type="InterPro" id="IPR050667">
    <property type="entry name" value="PPR-containing_protein"/>
</dbReference>
<keyword evidence="2" id="KW-0677">Repeat</keyword>
<dbReference type="PANTHER" id="PTHR47939">
    <property type="entry name" value="MEMBRANE-ASSOCIATED SALT-INDUCIBLE PROTEIN-LIKE"/>
    <property type="match status" value="1"/>
</dbReference>
<dbReference type="AlphaFoldDB" id="A0A438KQG6"/>
<accession>A0A438KQG6</accession>